<sequence>MTQPNFAFGDNCKNILGCKPSGDQNKPVKIDLKEPLLDLKDIGCFHQGSIFLNKEGKMYQFGTNENNKEVKVENVKKIWCGTWHYAFVTNENDVYMLGRNSAGQLGNGNQTNADTPFKVNFFNEKGLTLKQIVLGYQQSYFLCENGELYGCGSNQYGDLGLGPKGNQSTITKLESDVLGVYSGKISYFFHFLKEDGLYASGNNGSGNLGNGSNQNVKVPVKVKLPEGFEHQYQTSGYFHSLILGEQNNSQVLLTTGSCTINGLNKELNVFTPIPFFQDKLIKSFDCGCEHTILLTEDSRIYCWGYGAHGRCGNGSTTNQVQPYEVVIKEISEDQNLKVHAGCYSSFVFHCDEEESTNEFLELFKSEKCADFEISKFKVHKELLVVRTGSSIEKVKDILSYHTDEELEVFFYWLYGDKITKPMILKKICLKFGIENPISHKLKSDLAKLFKDDDSKDFTIKVTIDDEEEYDDNEEEEEEFEEIFVHKFVLYAKSGLFREMFNNINENKKINSIKDFSGKTVESIEIFIKFLYTNQIELTADDDPQLIVEELQDATEYYQLGSKALNVHLTRLKKQFNII</sequence>
<dbReference type="SUPFAM" id="SSF50985">
    <property type="entry name" value="RCC1/BLIP-II"/>
    <property type="match status" value="1"/>
</dbReference>
<gene>
    <name evidence="4" type="ORF">M0813_28970</name>
</gene>
<reference evidence="4" key="1">
    <citation type="submission" date="2022-08" db="EMBL/GenBank/DDBJ databases">
        <title>Novel sulfate-reducing endosymbionts in the free-living metamonad Anaeramoeba.</title>
        <authorList>
            <person name="Jerlstrom-Hultqvist J."/>
            <person name="Cepicka I."/>
            <person name="Gallot-Lavallee L."/>
            <person name="Salas-Leiva D."/>
            <person name="Curtis B.A."/>
            <person name="Zahonova K."/>
            <person name="Pipaliya S."/>
            <person name="Dacks J."/>
            <person name="Roger A.J."/>
        </authorList>
    </citation>
    <scope>NUCLEOTIDE SEQUENCE</scope>
    <source>
        <strain evidence="4">Schooner1</strain>
    </source>
</reference>
<keyword evidence="1" id="KW-0677">Repeat</keyword>
<dbReference type="EMBL" id="JAOAOG010000266">
    <property type="protein sequence ID" value="KAJ6234991.1"/>
    <property type="molecule type" value="Genomic_DNA"/>
</dbReference>
<evidence type="ECO:0000313" key="5">
    <source>
        <dbReference type="Proteomes" id="UP001150062"/>
    </source>
</evidence>
<dbReference type="Gene3D" id="3.30.710.10">
    <property type="entry name" value="Potassium Channel Kv1.1, Chain A"/>
    <property type="match status" value="1"/>
</dbReference>
<dbReference type="InterPro" id="IPR000408">
    <property type="entry name" value="Reg_chr_condens"/>
</dbReference>
<feature type="domain" description="BTB" evidence="3">
    <location>
        <begin position="455"/>
        <end position="539"/>
    </location>
</feature>
<dbReference type="Pfam" id="PF00415">
    <property type="entry name" value="RCC1"/>
    <property type="match status" value="2"/>
</dbReference>
<dbReference type="Pfam" id="PF00651">
    <property type="entry name" value="BTB"/>
    <property type="match status" value="1"/>
</dbReference>
<dbReference type="PROSITE" id="PS50097">
    <property type="entry name" value="BTB"/>
    <property type="match status" value="1"/>
</dbReference>
<feature type="repeat" description="RCC1" evidence="2">
    <location>
        <begin position="195"/>
        <end position="246"/>
    </location>
</feature>
<name>A0ABQ8XR25_9EUKA</name>
<dbReference type="InterPro" id="IPR000210">
    <property type="entry name" value="BTB/POZ_dom"/>
</dbReference>
<organism evidence="4 5">
    <name type="scientific">Anaeramoeba flamelloides</name>
    <dbReference type="NCBI Taxonomy" id="1746091"/>
    <lineage>
        <taxon>Eukaryota</taxon>
        <taxon>Metamonada</taxon>
        <taxon>Anaeramoebidae</taxon>
        <taxon>Anaeramoeba</taxon>
    </lineage>
</organism>
<dbReference type="Pfam" id="PF13540">
    <property type="entry name" value="RCC1_2"/>
    <property type="match status" value="1"/>
</dbReference>
<protein>
    <submittedName>
        <fullName evidence="4">Btk-binding protein-related</fullName>
    </submittedName>
</protein>
<evidence type="ECO:0000259" key="3">
    <source>
        <dbReference type="PROSITE" id="PS50097"/>
    </source>
</evidence>
<dbReference type="InterPro" id="IPR009091">
    <property type="entry name" value="RCC1/BLIP-II"/>
</dbReference>
<evidence type="ECO:0000256" key="2">
    <source>
        <dbReference type="PROSITE-ProRule" id="PRU00235"/>
    </source>
</evidence>
<dbReference type="CDD" id="cd18186">
    <property type="entry name" value="BTB_POZ_ZBTB_KLHL-like"/>
    <property type="match status" value="1"/>
</dbReference>
<accession>A0ABQ8XR25</accession>
<dbReference type="Proteomes" id="UP001150062">
    <property type="component" value="Unassembled WGS sequence"/>
</dbReference>
<dbReference type="PROSITE" id="PS50012">
    <property type="entry name" value="RCC1_3"/>
    <property type="match status" value="3"/>
</dbReference>
<dbReference type="PANTHER" id="PTHR22870">
    <property type="entry name" value="REGULATOR OF CHROMOSOME CONDENSATION"/>
    <property type="match status" value="1"/>
</dbReference>
<feature type="repeat" description="RCC1" evidence="2">
    <location>
        <begin position="298"/>
        <end position="351"/>
    </location>
</feature>
<keyword evidence="5" id="KW-1185">Reference proteome</keyword>
<evidence type="ECO:0000256" key="1">
    <source>
        <dbReference type="ARBA" id="ARBA00022737"/>
    </source>
</evidence>
<dbReference type="PANTHER" id="PTHR22870:SF408">
    <property type="entry name" value="OS09G0560450 PROTEIN"/>
    <property type="match status" value="1"/>
</dbReference>
<feature type="repeat" description="RCC1" evidence="2">
    <location>
        <begin position="92"/>
        <end position="145"/>
    </location>
</feature>
<dbReference type="InterPro" id="IPR051210">
    <property type="entry name" value="Ub_ligase/GEF_domain"/>
</dbReference>
<dbReference type="SUPFAM" id="SSF54695">
    <property type="entry name" value="POZ domain"/>
    <property type="match status" value="1"/>
</dbReference>
<dbReference type="PRINTS" id="PR00633">
    <property type="entry name" value="RCCNDNSATION"/>
</dbReference>
<dbReference type="Gene3D" id="2.130.10.30">
    <property type="entry name" value="Regulator of chromosome condensation 1/beta-lactamase-inhibitor protein II"/>
    <property type="match status" value="2"/>
</dbReference>
<evidence type="ECO:0000313" key="4">
    <source>
        <dbReference type="EMBL" id="KAJ6234991.1"/>
    </source>
</evidence>
<dbReference type="InterPro" id="IPR011333">
    <property type="entry name" value="SKP1/BTB/POZ_sf"/>
</dbReference>
<comment type="caution">
    <text evidence="4">The sequence shown here is derived from an EMBL/GenBank/DDBJ whole genome shotgun (WGS) entry which is preliminary data.</text>
</comment>
<proteinExistence type="predicted"/>